<dbReference type="CDD" id="cd03257">
    <property type="entry name" value="ABC_NikE_OppD_transporters"/>
    <property type="match status" value="1"/>
</dbReference>
<keyword evidence="2" id="KW-0813">Transport</keyword>
<keyword evidence="4 6" id="KW-0067">ATP-binding</keyword>
<dbReference type="GO" id="GO:0005524">
    <property type="term" value="F:ATP binding"/>
    <property type="evidence" value="ECO:0007669"/>
    <property type="project" value="UniProtKB-KW"/>
</dbReference>
<keyword evidence="7" id="KW-1185">Reference proteome</keyword>
<dbReference type="Proteomes" id="UP001501444">
    <property type="component" value="Unassembled WGS sequence"/>
</dbReference>
<dbReference type="PROSITE" id="PS50893">
    <property type="entry name" value="ABC_TRANSPORTER_2"/>
    <property type="match status" value="1"/>
</dbReference>
<comment type="caution">
    <text evidence="6">The sequence shown here is derived from an EMBL/GenBank/DDBJ whole genome shotgun (WGS) entry which is preliminary data.</text>
</comment>
<dbReference type="PROSITE" id="PS00211">
    <property type="entry name" value="ABC_TRANSPORTER_1"/>
    <property type="match status" value="1"/>
</dbReference>
<gene>
    <name evidence="6" type="ORF">GCM10010170_052060</name>
</gene>
<evidence type="ECO:0000256" key="4">
    <source>
        <dbReference type="ARBA" id="ARBA00022840"/>
    </source>
</evidence>
<keyword evidence="3" id="KW-0547">Nucleotide-binding</keyword>
<dbReference type="InterPro" id="IPR003593">
    <property type="entry name" value="AAA+_ATPase"/>
</dbReference>
<dbReference type="InterPro" id="IPR013563">
    <property type="entry name" value="Oligopep_ABC_C"/>
</dbReference>
<name>A0ABN3GSD5_9ACTN</name>
<comment type="similarity">
    <text evidence="1">Belongs to the ABC transporter superfamily.</text>
</comment>
<dbReference type="InterPro" id="IPR027417">
    <property type="entry name" value="P-loop_NTPase"/>
</dbReference>
<dbReference type="Gene3D" id="3.40.50.300">
    <property type="entry name" value="P-loop containing nucleotide triphosphate hydrolases"/>
    <property type="match status" value="1"/>
</dbReference>
<dbReference type="PANTHER" id="PTHR43776">
    <property type="entry name" value="TRANSPORT ATP-BINDING PROTEIN"/>
    <property type="match status" value="1"/>
</dbReference>
<dbReference type="RefSeq" id="WP_344615126.1">
    <property type="nucleotide sequence ID" value="NZ_BAAARV010000046.1"/>
</dbReference>
<dbReference type="Pfam" id="PF00005">
    <property type="entry name" value="ABC_tran"/>
    <property type="match status" value="1"/>
</dbReference>
<organism evidence="6 7">
    <name type="scientific">Dactylosporangium salmoneum</name>
    <dbReference type="NCBI Taxonomy" id="53361"/>
    <lineage>
        <taxon>Bacteria</taxon>
        <taxon>Bacillati</taxon>
        <taxon>Actinomycetota</taxon>
        <taxon>Actinomycetes</taxon>
        <taxon>Micromonosporales</taxon>
        <taxon>Micromonosporaceae</taxon>
        <taxon>Dactylosporangium</taxon>
    </lineage>
</organism>
<evidence type="ECO:0000313" key="7">
    <source>
        <dbReference type="Proteomes" id="UP001501444"/>
    </source>
</evidence>
<protein>
    <submittedName>
        <fullName evidence="6">ATP-binding cassette domain-containing protein</fullName>
    </submittedName>
</protein>
<dbReference type="InterPro" id="IPR050319">
    <property type="entry name" value="ABC_transp_ATP-bind"/>
</dbReference>
<sequence>MLEVEQLSVRFGGSRLRRRKPIIHAVNGVSFQLDRGETLALVGESGSGKSTTARAALRLLRATSGTIRWLGRDVTTLTGSQLREHRRHVQMVFQDPYSSLDPSMTIDEIVAEPLYVHTKLDRAGRRDRVVQVLEMAGLSAQYLGRYPQEFSGGQRQRVAIARALATDPEVIIADEAVSALDVSTRNQILNLMKDLQAESGVSYLFISHDLGVVGHLAHRVAVMYLGSIVEEGSTARVFGAPAHPYTEALLKSVPSTSLTQQGTGRFRLAGEPPDPSRPPTGCPFHGRCAKAIDICSVEMPSPRPVPGGGTAACHLVPVTAAAQPATAGG</sequence>
<reference evidence="6 7" key="1">
    <citation type="journal article" date="2019" name="Int. J. Syst. Evol. Microbiol.">
        <title>The Global Catalogue of Microorganisms (GCM) 10K type strain sequencing project: providing services to taxonomists for standard genome sequencing and annotation.</title>
        <authorList>
            <consortium name="The Broad Institute Genomics Platform"/>
            <consortium name="The Broad Institute Genome Sequencing Center for Infectious Disease"/>
            <person name="Wu L."/>
            <person name="Ma J."/>
        </authorList>
    </citation>
    <scope>NUCLEOTIDE SEQUENCE [LARGE SCALE GENOMIC DNA]</scope>
    <source>
        <strain evidence="6 7">JCM 3272</strain>
    </source>
</reference>
<evidence type="ECO:0000256" key="1">
    <source>
        <dbReference type="ARBA" id="ARBA00005417"/>
    </source>
</evidence>
<dbReference type="NCBIfam" id="TIGR01727">
    <property type="entry name" value="oligo_HPY"/>
    <property type="match status" value="1"/>
</dbReference>
<dbReference type="SMART" id="SM00382">
    <property type="entry name" value="AAA"/>
    <property type="match status" value="1"/>
</dbReference>
<feature type="domain" description="ABC transporter" evidence="5">
    <location>
        <begin position="2"/>
        <end position="250"/>
    </location>
</feature>
<dbReference type="PANTHER" id="PTHR43776:SF7">
    <property type="entry name" value="D,D-DIPEPTIDE TRANSPORT ATP-BINDING PROTEIN DDPF-RELATED"/>
    <property type="match status" value="1"/>
</dbReference>
<proteinExistence type="inferred from homology"/>
<evidence type="ECO:0000313" key="6">
    <source>
        <dbReference type="EMBL" id="GAA2358379.1"/>
    </source>
</evidence>
<dbReference type="InterPro" id="IPR003439">
    <property type="entry name" value="ABC_transporter-like_ATP-bd"/>
</dbReference>
<dbReference type="EMBL" id="BAAARV010000046">
    <property type="protein sequence ID" value="GAA2358379.1"/>
    <property type="molecule type" value="Genomic_DNA"/>
</dbReference>
<evidence type="ECO:0000256" key="3">
    <source>
        <dbReference type="ARBA" id="ARBA00022741"/>
    </source>
</evidence>
<dbReference type="InterPro" id="IPR017871">
    <property type="entry name" value="ABC_transporter-like_CS"/>
</dbReference>
<evidence type="ECO:0000259" key="5">
    <source>
        <dbReference type="PROSITE" id="PS50893"/>
    </source>
</evidence>
<dbReference type="SUPFAM" id="SSF52540">
    <property type="entry name" value="P-loop containing nucleoside triphosphate hydrolases"/>
    <property type="match status" value="1"/>
</dbReference>
<evidence type="ECO:0000256" key="2">
    <source>
        <dbReference type="ARBA" id="ARBA00022448"/>
    </source>
</evidence>
<dbReference type="Pfam" id="PF08352">
    <property type="entry name" value="oligo_HPY"/>
    <property type="match status" value="1"/>
</dbReference>
<accession>A0ABN3GSD5</accession>